<feature type="compositionally biased region" description="Basic residues" evidence="1">
    <location>
        <begin position="152"/>
        <end position="182"/>
    </location>
</feature>
<feature type="region of interest" description="Disordered" evidence="1">
    <location>
        <begin position="148"/>
        <end position="242"/>
    </location>
</feature>
<feature type="compositionally biased region" description="Basic and acidic residues" evidence="1">
    <location>
        <begin position="183"/>
        <end position="205"/>
    </location>
</feature>
<dbReference type="Proteomes" id="UP000265520">
    <property type="component" value="Unassembled WGS sequence"/>
</dbReference>
<feature type="compositionally biased region" description="Basic residues" evidence="1">
    <location>
        <begin position="206"/>
        <end position="219"/>
    </location>
</feature>
<accession>A0A392NZL6</accession>
<evidence type="ECO:0000256" key="1">
    <source>
        <dbReference type="SAM" id="MobiDB-lite"/>
    </source>
</evidence>
<evidence type="ECO:0000313" key="2">
    <source>
        <dbReference type="EMBL" id="MCI05218.1"/>
    </source>
</evidence>
<sequence>MGLNRSNAGRGRNSGRIDQWRRLWGPSFPRLFYYIRPKLPKTSKSRPMVGVNSNIHEQMAENSLAPEHGPNQIGGQFALVDGDDQVSMDHEPYVPQTPPVISTIPPGAPMETIMAALVNAINRQGDLIREQNQRFEEQNQRLAVIEESRATRYSRSHRARRSRTLKRSRSVTRSRSPRRRNERRPSPRRNESAPRNSPHREERHARYSPRRRSPRRSPPRRNSPPPRYNRRHFPVEEERHQGPLSRRIMDLPLPAGLEKPPAMDIYDGSTDPVDHIENIEAVLEYRN</sequence>
<feature type="non-terminal residue" evidence="2">
    <location>
        <position position="287"/>
    </location>
</feature>
<evidence type="ECO:0000313" key="3">
    <source>
        <dbReference type="Proteomes" id="UP000265520"/>
    </source>
</evidence>
<proteinExistence type="predicted"/>
<reference evidence="2 3" key="1">
    <citation type="journal article" date="2018" name="Front. Plant Sci.">
        <title>Red Clover (Trifolium pratense) and Zigzag Clover (T. medium) - A Picture of Genomic Similarities and Differences.</title>
        <authorList>
            <person name="Dluhosova J."/>
            <person name="Istvanek J."/>
            <person name="Nedelnik J."/>
            <person name="Repkova J."/>
        </authorList>
    </citation>
    <scope>NUCLEOTIDE SEQUENCE [LARGE SCALE GENOMIC DNA]</scope>
    <source>
        <strain evidence="3">cv. 10/8</strain>
        <tissue evidence="2">Leaf</tissue>
    </source>
</reference>
<dbReference type="AlphaFoldDB" id="A0A392NZL6"/>
<comment type="caution">
    <text evidence="2">The sequence shown here is derived from an EMBL/GenBank/DDBJ whole genome shotgun (WGS) entry which is preliminary data.</text>
</comment>
<dbReference type="EMBL" id="LXQA010057905">
    <property type="protein sequence ID" value="MCI05218.1"/>
    <property type="molecule type" value="Genomic_DNA"/>
</dbReference>
<name>A0A392NZL6_9FABA</name>
<organism evidence="2 3">
    <name type="scientific">Trifolium medium</name>
    <dbReference type="NCBI Taxonomy" id="97028"/>
    <lineage>
        <taxon>Eukaryota</taxon>
        <taxon>Viridiplantae</taxon>
        <taxon>Streptophyta</taxon>
        <taxon>Embryophyta</taxon>
        <taxon>Tracheophyta</taxon>
        <taxon>Spermatophyta</taxon>
        <taxon>Magnoliopsida</taxon>
        <taxon>eudicotyledons</taxon>
        <taxon>Gunneridae</taxon>
        <taxon>Pentapetalae</taxon>
        <taxon>rosids</taxon>
        <taxon>fabids</taxon>
        <taxon>Fabales</taxon>
        <taxon>Fabaceae</taxon>
        <taxon>Papilionoideae</taxon>
        <taxon>50 kb inversion clade</taxon>
        <taxon>NPAAA clade</taxon>
        <taxon>Hologalegina</taxon>
        <taxon>IRL clade</taxon>
        <taxon>Trifolieae</taxon>
        <taxon>Trifolium</taxon>
    </lineage>
</organism>
<protein>
    <submittedName>
        <fullName evidence="2">Uncharacterized protein</fullName>
    </submittedName>
</protein>
<keyword evidence="3" id="KW-1185">Reference proteome</keyword>